<feature type="chain" id="PRO_5045249347" evidence="1">
    <location>
        <begin position="19"/>
        <end position="219"/>
    </location>
</feature>
<keyword evidence="4" id="KW-1185">Reference proteome</keyword>
<feature type="signal peptide" evidence="1">
    <location>
        <begin position="1"/>
        <end position="18"/>
    </location>
</feature>
<protein>
    <submittedName>
        <fullName evidence="3">GDSL-type esterase/lipase family protein</fullName>
    </submittedName>
</protein>
<gene>
    <name evidence="3" type="ORF">OK344_02440</name>
</gene>
<dbReference type="Proteomes" id="UP001209107">
    <property type="component" value="Unassembled WGS sequence"/>
</dbReference>
<dbReference type="Pfam" id="PF13472">
    <property type="entry name" value="Lipase_GDSL_2"/>
    <property type="match status" value="1"/>
</dbReference>
<dbReference type="RefSeq" id="WP_265143280.1">
    <property type="nucleotide sequence ID" value="NZ_JAPCHZ010000001.1"/>
</dbReference>
<reference evidence="3 4" key="1">
    <citation type="submission" date="2022-10" db="EMBL/GenBank/DDBJ databases">
        <title>Kaistella sp. BT-6-1-3.</title>
        <authorList>
            <person name="Ai J."/>
            <person name="Deng Z."/>
        </authorList>
    </citation>
    <scope>NUCLEOTIDE SEQUENCE [LARGE SCALE GENOMIC DNA]</scope>
    <source>
        <strain evidence="3 4">BT6-1-3</strain>
    </source>
</reference>
<evidence type="ECO:0000313" key="4">
    <source>
        <dbReference type="Proteomes" id="UP001209107"/>
    </source>
</evidence>
<dbReference type="EMBL" id="JAPCHZ010000001">
    <property type="protein sequence ID" value="MCW4451064.1"/>
    <property type="molecule type" value="Genomic_DNA"/>
</dbReference>
<organism evidence="3 4">
    <name type="scientific">Kaistella yananensis</name>
    <dbReference type="NCBI Taxonomy" id="2989820"/>
    <lineage>
        <taxon>Bacteria</taxon>
        <taxon>Pseudomonadati</taxon>
        <taxon>Bacteroidota</taxon>
        <taxon>Flavobacteriia</taxon>
        <taxon>Flavobacteriales</taxon>
        <taxon>Weeksellaceae</taxon>
        <taxon>Chryseobacterium group</taxon>
        <taxon>Kaistella</taxon>
    </lineage>
</organism>
<dbReference type="InterPro" id="IPR013830">
    <property type="entry name" value="SGNH_hydro"/>
</dbReference>
<name>A0ABT3JK74_9FLAO</name>
<evidence type="ECO:0000313" key="3">
    <source>
        <dbReference type="EMBL" id="MCW4451064.1"/>
    </source>
</evidence>
<accession>A0ABT3JK74</accession>
<proteinExistence type="predicted"/>
<dbReference type="SUPFAM" id="SSF52266">
    <property type="entry name" value="SGNH hydrolase"/>
    <property type="match status" value="1"/>
</dbReference>
<dbReference type="InterPro" id="IPR036514">
    <property type="entry name" value="SGNH_hydro_sf"/>
</dbReference>
<feature type="domain" description="SGNH hydrolase-type esterase" evidence="2">
    <location>
        <begin position="60"/>
        <end position="207"/>
    </location>
</feature>
<comment type="caution">
    <text evidence="3">The sequence shown here is derived from an EMBL/GenBank/DDBJ whole genome shotgun (WGS) entry which is preliminary data.</text>
</comment>
<evidence type="ECO:0000259" key="2">
    <source>
        <dbReference type="Pfam" id="PF13472"/>
    </source>
</evidence>
<evidence type="ECO:0000256" key="1">
    <source>
        <dbReference type="SAM" id="SignalP"/>
    </source>
</evidence>
<dbReference type="Gene3D" id="3.40.50.1110">
    <property type="entry name" value="SGNH hydrolase"/>
    <property type="match status" value="1"/>
</dbReference>
<sequence length="219" mass="25715">MKKLFSIFLITVFISVSAQDKPVFWNEIQEFKTLNVKTPPPKNAILLLGSSSFTMWKDVDRYFPEYLLINRGFGGSSLYDLNFYSDELLAPYAPRQIIIYCGENDFAGNENLKPKEVFNRYKNFYSEIRKYYPNIPVAYVSIKLSPSREHLWPKFIATNAMIKKFMDRKPNAEYIDITKAMNGPNGKVREDLFLEDMLHMKAEGYQIWQKEMAPYLRKP</sequence>
<keyword evidence="1" id="KW-0732">Signal</keyword>